<accession>X6P7N2</accession>
<evidence type="ECO:0000256" key="1">
    <source>
        <dbReference type="SAM" id="Phobius"/>
    </source>
</evidence>
<dbReference type="EMBL" id="ASPP01002895">
    <property type="protein sequence ID" value="ETO34074.1"/>
    <property type="molecule type" value="Genomic_DNA"/>
</dbReference>
<evidence type="ECO:0000313" key="2">
    <source>
        <dbReference type="EMBL" id="ETO34074.1"/>
    </source>
</evidence>
<keyword evidence="1" id="KW-1133">Transmembrane helix</keyword>
<feature type="transmembrane region" description="Helical" evidence="1">
    <location>
        <begin position="174"/>
        <end position="193"/>
    </location>
</feature>
<proteinExistence type="predicted"/>
<organism evidence="2 3">
    <name type="scientific">Reticulomyxa filosa</name>
    <dbReference type="NCBI Taxonomy" id="46433"/>
    <lineage>
        <taxon>Eukaryota</taxon>
        <taxon>Sar</taxon>
        <taxon>Rhizaria</taxon>
        <taxon>Retaria</taxon>
        <taxon>Foraminifera</taxon>
        <taxon>Monothalamids</taxon>
        <taxon>Reticulomyxidae</taxon>
        <taxon>Reticulomyxa</taxon>
    </lineage>
</organism>
<sequence length="197" mass="23242">MKQQTVSSCQTTIQVKDGVSALRQLRFLSNLPSLYNTFFWKLCFRNPVISFLFTKKRVNQISRSPSKEGQEAKRRESQLGKDGITMDWNKSTQRLYDELRKRGQMNTRIERKKAITKILKELMAKNVSKNWKTKTLTSWQIDTKHGKKKESKEFCFVLFFEKTTSFFKKKNSCFVGQFFVTAFFSPNVVILCFNEKR</sequence>
<reference evidence="2 3" key="1">
    <citation type="journal article" date="2013" name="Curr. Biol.">
        <title>The Genome of the Foraminiferan Reticulomyxa filosa.</title>
        <authorList>
            <person name="Glockner G."/>
            <person name="Hulsmann N."/>
            <person name="Schleicher M."/>
            <person name="Noegel A.A."/>
            <person name="Eichinger L."/>
            <person name="Gallinger C."/>
            <person name="Pawlowski J."/>
            <person name="Sierra R."/>
            <person name="Euteneuer U."/>
            <person name="Pillet L."/>
            <person name="Moustafa A."/>
            <person name="Platzer M."/>
            <person name="Groth M."/>
            <person name="Szafranski K."/>
            <person name="Schliwa M."/>
        </authorList>
    </citation>
    <scope>NUCLEOTIDE SEQUENCE [LARGE SCALE GENOMIC DNA]</scope>
</reference>
<protein>
    <submittedName>
        <fullName evidence="2">Uncharacterized protein</fullName>
    </submittedName>
</protein>
<dbReference type="Proteomes" id="UP000023152">
    <property type="component" value="Unassembled WGS sequence"/>
</dbReference>
<keyword evidence="3" id="KW-1185">Reference proteome</keyword>
<gene>
    <name evidence="2" type="ORF">RFI_03019</name>
</gene>
<dbReference type="AlphaFoldDB" id="X6P7N2"/>
<keyword evidence="1" id="KW-0812">Transmembrane</keyword>
<comment type="caution">
    <text evidence="2">The sequence shown here is derived from an EMBL/GenBank/DDBJ whole genome shotgun (WGS) entry which is preliminary data.</text>
</comment>
<evidence type="ECO:0000313" key="3">
    <source>
        <dbReference type="Proteomes" id="UP000023152"/>
    </source>
</evidence>
<keyword evidence="1" id="KW-0472">Membrane</keyword>
<name>X6P7N2_RETFI</name>